<keyword evidence="5 10" id="KW-0812">Transmembrane</keyword>
<dbReference type="UniPathway" id="UPA00378"/>
<evidence type="ECO:0000256" key="5">
    <source>
        <dbReference type="ARBA" id="ARBA00022692"/>
    </source>
</evidence>
<evidence type="ECO:0000313" key="11">
    <source>
        <dbReference type="EMBL" id="ELP92141.1"/>
    </source>
</evidence>
<keyword evidence="12" id="KW-1185">Reference proteome</keyword>
<dbReference type="PANTHER" id="PTHR21049:SF0">
    <property type="entry name" value="DOLICHYL-DIPHOSPHOOLIGOSACCHARIDE--PROTEIN GLYCOSYLTRANSFERASE SUBUNIT 1"/>
    <property type="match status" value="1"/>
</dbReference>
<keyword evidence="9 10" id="KW-0472">Membrane</keyword>
<dbReference type="GO" id="GO:0016757">
    <property type="term" value="F:glycosyltransferase activity"/>
    <property type="evidence" value="ECO:0007669"/>
    <property type="project" value="UniProtKB-KW"/>
</dbReference>
<protein>
    <recommendedName>
        <fullName evidence="10">Dolichyl-diphosphooligosaccharide--protein glycosyltransferase subunit 1</fullName>
    </recommendedName>
</protein>
<evidence type="ECO:0000256" key="1">
    <source>
        <dbReference type="ARBA" id="ARBA00002791"/>
    </source>
</evidence>
<dbReference type="PANTHER" id="PTHR21049">
    <property type="entry name" value="RIBOPHORIN I"/>
    <property type="match status" value="1"/>
</dbReference>
<dbReference type="GeneID" id="14891048"/>
<dbReference type="OrthoDB" id="310030at2759"/>
<dbReference type="RefSeq" id="XP_004258912.1">
    <property type="nucleotide sequence ID" value="XM_004258864.1"/>
</dbReference>
<dbReference type="Pfam" id="PF04597">
    <property type="entry name" value="Ribophorin_I"/>
    <property type="match status" value="1"/>
</dbReference>
<comment type="function">
    <text evidence="1 10">Subunit of the oligosaccharyl transferase (OST) complex that catalyzes the initial transfer of a defined glycan (Glc(3)Man(9)GlcNAc(2) in eukaryotes) from the lipid carrier dolichol-pyrophosphate to an asparagine residue within an Asn-X-Ser/Thr consensus motif in nascent polypeptide chains, the first step in protein N-glycosylation. N-glycosylation occurs cotranslationally and the complex associates with the Sec61 complex at the channel-forming translocon complex that mediates protein translocation across the endoplasmic reticulum (ER). All subunits are required for a maximal enzyme activity.</text>
</comment>
<gene>
    <name evidence="11" type="ORF">EIN_380980</name>
</gene>
<dbReference type="KEGG" id="eiv:EIN_380980"/>
<keyword evidence="6 10" id="KW-0732">Signal</keyword>
<dbReference type="GO" id="GO:0018279">
    <property type="term" value="P:protein N-linked glycosylation via asparagine"/>
    <property type="evidence" value="ECO:0007669"/>
    <property type="project" value="TreeGrafter"/>
</dbReference>
<keyword evidence="11" id="KW-0808">Transferase</keyword>
<evidence type="ECO:0000256" key="9">
    <source>
        <dbReference type="ARBA" id="ARBA00023136"/>
    </source>
</evidence>
<evidence type="ECO:0000256" key="2">
    <source>
        <dbReference type="ARBA" id="ARBA00004115"/>
    </source>
</evidence>
<evidence type="ECO:0000256" key="10">
    <source>
        <dbReference type="RuleBase" id="RU361143"/>
    </source>
</evidence>
<name>A0A0A1UEC8_ENTIV</name>
<reference evidence="11 12" key="1">
    <citation type="submission" date="2012-10" db="EMBL/GenBank/DDBJ databases">
        <authorList>
            <person name="Zafar N."/>
            <person name="Inman J."/>
            <person name="Hall N."/>
            <person name="Lorenzi H."/>
            <person name="Caler E."/>
        </authorList>
    </citation>
    <scope>NUCLEOTIDE SEQUENCE [LARGE SCALE GENOMIC DNA]</scope>
    <source>
        <strain evidence="11 12">IP1</strain>
    </source>
</reference>
<evidence type="ECO:0000256" key="8">
    <source>
        <dbReference type="ARBA" id="ARBA00022989"/>
    </source>
</evidence>
<evidence type="ECO:0000256" key="7">
    <source>
        <dbReference type="ARBA" id="ARBA00022824"/>
    </source>
</evidence>
<sequence>MAKVFLLVLAVVCGAVAEVVNENALVQLDLTQAYPILSTKIMATSDEAFTSYTFLLPKELKVASIKFTDADSEQEIAYENVGLVEEGLRDRKTTLKATEYVLSFEAVTKKQIVVDYIETNSVVPRPKTLSEFKTIEGDYTSLICPMSMYLTKSCQVVVEHSTGIKVLSAQAHNTVGNNTAIGPIDDIEPMREERVQIHFAPKVHLKIESMTHIIDLPTVASNARVEDWFEGATNEGPFVEKFSRADFQKNIGNYPNAIGVFEMAFDARAEHFIYKDRSGNISTSEVMLHDENVTLMALPRYPLMSGWKTEFMIGHDIAANVIQKDGKVIVKLPQLKEAIAEKVIAKVYLPDGAKYTKCTGLGKVEVTERDAFMSFAKRAEVDVQFENVNLMEENLFVVEFEESVTAATGTLVVFSAYISVVLIAFFLFIEYSA</sequence>
<keyword evidence="8 10" id="KW-1133">Transmembrane helix</keyword>
<keyword evidence="11" id="KW-0328">Glycosyltransferase</keyword>
<comment type="subunit">
    <text evidence="10">Component of the oligosaccharyltransferase (OST) complex.</text>
</comment>
<evidence type="ECO:0000256" key="4">
    <source>
        <dbReference type="ARBA" id="ARBA00008905"/>
    </source>
</evidence>
<dbReference type="InterPro" id="IPR007676">
    <property type="entry name" value="Ribophorin_I"/>
</dbReference>
<accession>A0A0A1UEC8</accession>
<proteinExistence type="inferred from homology"/>
<comment type="similarity">
    <text evidence="4 10">Belongs to the OST1 family.</text>
</comment>
<feature type="chain" id="PRO_5005108704" description="Dolichyl-diphosphooligosaccharide--protein glycosyltransferase subunit 1" evidence="10">
    <location>
        <begin position="18"/>
        <end position="433"/>
    </location>
</feature>
<dbReference type="EMBL" id="KB206395">
    <property type="protein sequence ID" value="ELP92141.1"/>
    <property type="molecule type" value="Genomic_DNA"/>
</dbReference>
<organism evidence="11 12">
    <name type="scientific">Entamoeba invadens IP1</name>
    <dbReference type="NCBI Taxonomy" id="370355"/>
    <lineage>
        <taxon>Eukaryota</taxon>
        <taxon>Amoebozoa</taxon>
        <taxon>Evosea</taxon>
        <taxon>Archamoebae</taxon>
        <taxon>Mastigamoebida</taxon>
        <taxon>Entamoebidae</taxon>
        <taxon>Entamoeba</taxon>
    </lineage>
</organism>
<dbReference type="GO" id="GO:0008250">
    <property type="term" value="C:oligosaccharyltransferase complex"/>
    <property type="evidence" value="ECO:0007669"/>
    <property type="project" value="UniProtKB-UniRule"/>
</dbReference>
<dbReference type="Proteomes" id="UP000014680">
    <property type="component" value="Unassembled WGS sequence"/>
</dbReference>
<dbReference type="OMA" id="NVISEHE"/>
<dbReference type="VEuPathDB" id="AmoebaDB:EIN_380980"/>
<dbReference type="AlphaFoldDB" id="A0A0A1UEC8"/>
<evidence type="ECO:0000313" key="12">
    <source>
        <dbReference type="Proteomes" id="UP000014680"/>
    </source>
</evidence>
<evidence type="ECO:0000256" key="3">
    <source>
        <dbReference type="ARBA" id="ARBA00004922"/>
    </source>
</evidence>
<feature type="transmembrane region" description="Helical" evidence="10">
    <location>
        <begin position="406"/>
        <end position="429"/>
    </location>
</feature>
<keyword evidence="7 10" id="KW-0256">Endoplasmic reticulum</keyword>
<evidence type="ECO:0000256" key="6">
    <source>
        <dbReference type="ARBA" id="ARBA00022729"/>
    </source>
</evidence>
<feature type="signal peptide" evidence="10">
    <location>
        <begin position="1"/>
        <end position="17"/>
    </location>
</feature>
<comment type="subcellular location">
    <subcellularLocation>
        <location evidence="2 10">Endoplasmic reticulum membrane</location>
        <topology evidence="2 10">Single-pass type I membrane protein</topology>
    </subcellularLocation>
</comment>
<comment type="pathway">
    <text evidence="3 10">Protein modification; protein glycosylation.</text>
</comment>